<name>A0A0E1WB61_BURPE</name>
<feature type="compositionally biased region" description="Basic residues" evidence="1">
    <location>
        <begin position="1"/>
        <end position="20"/>
    </location>
</feature>
<dbReference type="Proteomes" id="UP000001812">
    <property type="component" value="Chromosome I"/>
</dbReference>
<feature type="region of interest" description="Disordered" evidence="1">
    <location>
        <begin position="1"/>
        <end position="45"/>
    </location>
</feature>
<dbReference type="EMBL" id="CM000832">
    <property type="protein sequence ID" value="EET09571.1"/>
    <property type="molecule type" value="Genomic_DNA"/>
</dbReference>
<dbReference type="AlphaFoldDB" id="A0A0E1WB61"/>
<proteinExistence type="predicted"/>
<reference evidence="2" key="1">
    <citation type="submission" date="2009-05" db="EMBL/GenBank/DDBJ databases">
        <authorList>
            <person name="Harkins D.M."/>
            <person name="DeShazer D."/>
            <person name="Woods D.E."/>
            <person name="Brinkac L.M."/>
            <person name="Brown K.A."/>
            <person name="Hung G.C."/>
            <person name="Tuanyok A."/>
            <person name="Zhang B."/>
            <person name="Nierman W.C."/>
        </authorList>
    </citation>
    <scope>NUCLEOTIDE SEQUENCE [LARGE SCALE GENOMIC DNA]</scope>
    <source>
        <strain evidence="2">1710a</strain>
    </source>
</reference>
<organism evidence="2">
    <name type="scientific">Burkholderia pseudomallei 1710a</name>
    <dbReference type="NCBI Taxonomy" id="320371"/>
    <lineage>
        <taxon>Bacteria</taxon>
        <taxon>Pseudomonadati</taxon>
        <taxon>Pseudomonadota</taxon>
        <taxon>Betaproteobacteria</taxon>
        <taxon>Burkholderiales</taxon>
        <taxon>Burkholderiaceae</taxon>
        <taxon>Burkholderia</taxon>
        <taxon>pseudomallei group</taxon>
    </lineage>
</organism>
<protein>
    <submittedName>
        <fullName evidence="2">Uncharacterized protein</fullName>
    </submittedName>
</protein>
<evidence type="ECO:0000256" key="1">
    <source>
        <dbReference type="SAM" id="MobiDB-lite"/>
    </source>
</evidence>
<evidence type="ECO:0000313" key="2">
    <source>
        <dbReference type="EMBL" id="EET09571.1"/>
    </source>
</evidence>
<accession>A0A0E1WB61</accession>
<sequence length="45" mass="4961">MAPARRKVRRIVNRREKRKTTVGGGVGSSVESINNVKRGNRAIGQ</sequence>
<dbReference type="HOGENOM" id="CLU_3325692_0_0_4"/>
<gene>
    <name evidence="2" type="ORF">BURPS1710A_3870</name>
</gene>